<keyword evidence="2" id="KW-1185">Reference proteome</keyword>
<sequence length="226" mass="25668">MKLQYNVMGNIWFSGLLTVLGIPFTQGRIQVELHEATIAITEENGLSFKLNVRVKQGNNFLSASFDIAMKIEFEGNRLVLVSTDVKCDVQSGWSRIIVNYGVTRGLRNYLDRLPIPLPEGMSFTATNIEYHDLALCYKRKTDLLHGDARGRGQEVRQLIGQCMYHLQLAITLRSDFLLAKADLALLYGKNKEMFKTILKEAEEKTDMLQIIHHYVYALGKALCPLQ</sequence>
<reference evidence="1" key="1">
    <citation type="submission" date="2020-10" db="EMBL/GenBank/DDBJ databases">
        <title>Chromosome-scale genome assembly of the Allis shad, Alosa alosa.</title>
        <authorList>
            <person name="Margot Z."/>
            <person name="Christophe K."/>
            <person name="Cabau C."/>
            <person name="Louis A."/>
            <person name="Berthelot C."/>
            <person name="Parey E."/>
            <person name="Roest Crollius H."/>
            <person name="Montfort J."/>
            <person name="Robinson-Rechavi M."/>
            <person name="Bucao C."/>
            <person name="Bouchez O."/>
            <person name="Gislard M."/>
            <person name="Lluch J."/>
            <person name="Milhes M."/>
            <person name="Lampietro C."/>
            <person name="Lopez Roques C."/>
            <person name="Donnadieu C."/>
            <person name="Braasch I."/>
            <person name="Desvignes T."/>
            <person name="Postlethwait J."/>
            <person name="Bobe J."/>
            <person name="Guiguen Y."/>
        </authorList>
    </citation>
    <scope>NUCLEOTIDE SEQUENCE</scope>
    <source>
        <strain evidence="1">M-15738</strain>
        <tissue evidence="1">Blood</tissue>
    </source>
</reference>
<name>A0AAV6FJ25_9TELE</name>
<evidence type="ECO:0000313" key="2">
    <source>
        <dbReference type="Proteomes" id="UP000823561"/>
    </source>
</evidence>
<protein>
    <submittedName>
        <fullName evidence="1">Uncharacterized protein</fullName>
    </submittedName>
</protein>
<evidence type="ECO:0000313" key="1">
    <source>
        <dbReference type="EMBL" id="KAG5262849.1"/>
    </source>
</evidence>
<dbReference type="Proteomes" id="UP000823561">
    <property type="component" value="Chromosome 22"/>
</dbReference>
<dbReference type="InterPro" id="IPR011990">
    <property type="entry name" value="TPR-like_helical_dom_sf"/>
</dbReference>
<accession>A0AAV6FJ25</accession>
<dbReference type="EMBL" id="JADWDJ010000022">
    <property type="protein sequence ID" value="KAG5262849.1"/>
    <property type="molecule type" value="Genomic_DNA"/>
</dbReference>
<dbReference type="AlphaFoldDB" id="A0AAV6FJ25"/>
<proteinExistence type="predicted"/>
<gene>
    <name evidence="1" type="ORF">AALO_G00279570</name>
</gene>
<comment type="caution">
    <text evidence="1">The sequence shown here is derived from an EMBL/GenBank/DDBJ whole genome shotgun (WGS) entry which is preliminary data.</text>
</comment>
<dbReference type="Gene3D" id="1.25.40.10">
    <property type="entry name" value="Tetratricopeptide repeat domain"/>
    <property type="match status" value="1"/>
</dbReference>
<organism evidence="1 2">
    <name type="scientific">Alosa alosa</name>
    <name type="common">allis shad</name>
    <dbReference type="NCBI Taxonomy" id="278164"/>
    <lineage>
        <taxon>Eukaryota</taxon>
        <taxon>Metazoa</taxon>
        <taxon>Chordata</taxon>
        <taxon>Craniata</taxon>
        <taxon>Vertebrata</taxon>
        <taxon>Euteleostomi</taxon>
        <taxon>Actinopterygii</taxon>
        <taxon>Neopterygii</taxon>
        <taxon>Teleostei</taxon>
        <taxon>Clupei</taxon>
        <taxon>Clupeiformes</taxon>
        <taxon>Clupeoidei</taxon>
        <taxon>Clupeidae</taxon>
        <taxon>Alosa</taxon>
    </lineage>
</organism>